<comment type="subcellular location">
    <subcellularLocation>
        <location evidence="1">Endomembrane system</location>
        <topology evidence="1">Multi-pass membrane protein</topology>
    </subcellularLocation>
</comment>
<evidence type="ECO:0000313" key="7">
    <source>
        <dbReference type="Proteomes" id="UP000829401"/>
    </source>
</evidence>
<evidence type="ECO:0000313" key="6">
    <source>
        <dbReference type="EMBL" id="UNO48226.1"/>
    </source>
</evidence>
<name>T0BC52_ALIAG</name>
<accession>A0A9E6ZJ45</accession>
<organism evidence="6 7">
    <name type="scientific">Alicyclobacillus acidoterrestris (strain ATCC 49025 / DSM 3922 / CIP 106132 / NCIMB 13137 / GD3B)</name>
    <dbReference type="NCBI Taxonomy" id="1356854"/>
    <lineage>
        <taxon>Bacteria</taxon>
        <taxon>Bacillati</taxon>
        <taxon>Bacillota</taxon>
        <taxon>Bacilli</taxon>
        <taxon>Bacillales</taxon>
        <taxon>Alicyclobacillaceae</taxon>
        <taxon>Alicyclobacillus</taxon>
    </lineage>
</organism>
<keyword evidence="4" id="KW-1133">Transmembrane helix</keyword>
<sequence length="323" mass="34944">MNGRVVKTRTRRPYLSVWLIALGAAMWGLDAVFIVALQRHMSSTQIVFLEHLLLALFSIPVLIWKRHELKRLNVGDWIAVLFIAWGGSALASILFAVGLQHGNANVVLVLQKLQPVFAVLLAASVLKERVSRGYWLLLIAALIGAYLLTFGFGPVTGIGAAGRMVGALCALGAAMLWGGSTAMGKRLVGKVSFSTVTALRFAAALPFLFVIVECERPDWASLGVALTLWPVIANLLFQTIVPSLLSLLIYYKGLNGVKASHATIAELAFPATGLLLNWLVLHQTITAGQWVGFAVIWLAVFQMSRLPKDKMRSSMGGSIQASL</sequence>
<dbReference type="GO" id="GO:0016020">
    <property type="term" value="C:membrane"/>
    <property type="evidence" value="ECO:0007669"/>
    <property type="project" value="UniProtKB-SubCell"/>
</dbReference>
<evidence type="ECO:0000256" key="1">
    <source>
        <dbReference type="ARBA" id="ARBA00004127"/>
    </source>
</evidence>
<dbReference type="RefSeq" id="WP_021298523.1">
    <property type="nucleotide sequence ID" value="NZ_AURB01000193.1"/>
</dbReference>
<dbReference type="Pfam" id="PF00892">
    <property type="entry name" value="EamA"/>
    <property type="match status" value="2"/>
</dbReference>
<proteinExistence type="inferred from homology"/>
<gene>
    <name evidence="6" type="ORF">K1I37_16330</name>
</gene>
<dbReference type="EMBL" id="CP080467">
    <property type="protein sequence ID" value="UNO48226.1"/>
    <property type="molecule type" value="Genomic_DNA"/>
</dbReference>
<dbReference type="PANTHER" id="PTHR32322:SF2">
    <property type="entry name" value="EAMA DOMAIN-CONTAINING PROTEIN"/>
    <property type="match status" value="1"/>
</dbReference>
<dbReference type="eggNOG" id="COG0697">
    <property type="taxonomic scope" value="Bacteria"/>
</dbReference>
<protein>
    <submittedName>
        <fullName evidence="6">DMT family transporter</fullName>
    </submittedName>
</protein>
<evidence type="ECO:0000256" key="3">
    <source>
        <dbReference type="ARBA" id="ARBA00022692"/>
    </source>
</evidence>
<reference evidence="7" key="1">
    <citation type="journal article" date="2022" name="G3 (Bethesda)">
        <title>Unveiling the complete genome sequence of Alicyclobacillus acidoterrestris DSM 3922T, a taint-producing strain.</title>
        <authorList>
            <person name="Leonardo I.C."/>
            <person name="Barreto Crespo M.T."/>
            <person name="Gaspar F.B."/>
        </authorList>
    </citation>
    <scope>NUCLEOTIDE SEQUENCE [LARGE SCALE GENOMIC DNA]</scope>
    <source>
        <strain evidence="7">DSM 3922</strain>
    </source>
</reference>
<keyword evidence="5" id="KW-0472">Membrane</keyword>
<dbReference type="InterPro" id="IPR000620">
    <property type="entry name" value="EamA_dom"/>
</dbReference>
<evidence type="ECO:0000256" key="2">
    <source>
        <dbReference type="ARBA" id="ARBA00007362"/>
    </source>
</evidence>
<dbReference type="Proteomes" id="UP000829401">
    <property type="component" value="Chromosome"/>
</dbReference>
<dbReference type="PANTHER" id="PTHR32322">
    <property type="entry name" value="INNER MEMBRANE TRANSPORTER"/>
    <property type="match status" value="1"/>
</dbReference>
<evidence type="ECO:0000256" key="5">
    <source>
        <dbReference type="ARBA" id="ARBA00023136"/>
    </source>
</evidence>
<accession>T0BC52</accession>
<dbReference type="AlphaFoldDB" id="T0BC52"/>
<dbReference type="InterPro" id="IPR050638">
    <property type="entry name" value="AA-Vitamin_Transporters"/>
</dbReference>
<keyword evidence="7" id="KW-1185">Reference proteome</keyword>
<dbReference type="SUPFAM" id="SSF103481">
    <property type="entry name" value="Multidrug resistance efflux transporter EmrE"/>
    <property type="match status" value="2"/>
</dbReference>
<dbReference type="KEGG" id="aaco:K1I37_16330"/>
<dbReference type="InterPro" id="IPR037185">
    <property type="entry name" value="EmrE-like"/>
</dbReference>
<dbReference type="STRING" id="1356854.N007_16945"/>
<evidence type="ECO:0000256" key="4">
    <source>
        <dbReference type="ARBA" id="ARBA00022989"/>
    </source>
</evidence>
<keyword evidence="3" id="KW-0812">Transmembrane</keyword>
<comment type="similarity">
    <text evidence="2">Belongs to the EamA transporter family.</text>
</comment>